<keyword evidence="3" id="KW-1185">Reference proteome</keyword>
<reference evidence="2 3" key="1">
    <citation type="submission" date="2023-12" db="EMBL/GenBank/DDBJ databases">
        <title>Baltic Sea Cyanobacteria.</title>
        <authorList>
            <person name="Delbaje E."/>
            <person name="Fewer D.P."/>
            <person name="Shishido T.K."/>
        </authorList>
    </citation>
    <scope>NUCLEOTIDE SEQUENCE [LARGE SCALE GENOMIC DNA]</scope>
    <source>
        <strain evidence="2 3">CCNP 1315</strain>
    </source>
</reference>
<feature type="transmembrane region" description="Helical" evidence="1">
    <location>
        <begin position="33"/>
        <end position="52"/>
    </location>
</feature>
<dbReference type="RefSeq" id="WP_323219978.1">
    <property type="nucleotide sequence ID" value="NZ_JAYGHT010000135.1"/>
</dbReference>
<keyword evidence="1" id="KW-0472">Membrane</keyword>
<organism evidence="2 3">
    <name type="scientific">Limnoraphis robusta CCNP1315</name>
    <dbReference type="NCBI Taxonomy" id="3110306"/>
    <lineage>
        <taxon>Bacteria</taxon>
        <taxon>Bacillati</taxon>
        <taxon>Cyanobacteriota</taxon>
        <taxon>Cyanophyceae</taxon>
        <taxon>Oscillatoriophycideae</taxon>
        <taxon>Oscillatoriales</taxon>
        <taxon>Sirenicapillariaceae</taxon>
        <taxon>Limnoraphis</taxon>
    </lineage>
</organism>
<accession>A0ABU5U3C4</accession>
<gene>
    <name evidence="2" type="ORF">VB854_21995</name>
</gene>
<keyword evidence="1" id="KW-1133">Transmembrane helix</keyword>
<dbReference type="Proteomes" id="UP001301728">
    <property type="component" value="Unassembled WGS sequence"/>
</dbReference>
<sequence length="94" mass="10907">MHKLLNGKLTGKNRAINWYLARFNWKKIAQREAVLLSLACGMVLLIAARHLVRLTKRLILLFARFVLSPIIRFCSGFLGWAWTASLTLENIRLW</sequence>
<keyword evidence="1" id="KW-0812">Transmembrane</keyword>
<evidence type="ECO:0000313" key="2">
    <source>
        <dbReference type="EMBL" id="MEA5521614.1"/>
    </source>
</evidence>
<dbReference type="EMBL" id="JAYGHT010000135">
    <property type="protein sequence ID" value="MEA5521614.1"/>
    <property type="molecule type" value="Genomic_DNA"/>
</dbReference>
<name>A0ABU5U3C4_9CYAN</name>
<feature type="transmembrane region" description="Helical" evidence="1">
    <location>
        <begin position="59"/>
        <end position="82"/>
    </location>
</feature>
<comment type="caution">
    <text evidence="2">The sequence shown here is derived from an EMBL/GenBank/DDBJ whole genome shotgun (WGS) entry which is preliminary data.</text>
</comment>
<proteinExistence type="predicted"/>
<protein>
    <submittedName>
        <fullName evidence="2">Uncharacterized protein</fullName>
    </submittedName>
</protein>
<evidence type="ECO:0000256" key="1">
    <source>
        <dbReference type="SAM" id="Phobius"/>
    </source>
</evidence>
<evidence type="ECO:0000313" key="3">
    <source>
        <dbReference type="Proteomes" id="UP001301728"/>
    </source>
</evidence>